<gene>
    <name evidence="7" type="ORF">GD597_01870</name>
</gene>
<keyword evidence="2" id="KW-0472">Membrane</keyword>
<dbReference type="InterPro" id="IPR037066">
    <property type="entry name" value="Plug_dom_sf"/>
</dbReference>
<sequence>MKQVLSLFTAMGLAAISLNSFAQNVVGSNISGSVFASQKAVESATVMLLKAKDSSFIKSGITSKEGSFLLDQPENGSFLIAVELVGFKKYYSEIFELSQANPGYQVKPISLEMAAQQLSGVIVVSKKPFIEQKLDRTILNVEASVTNVGLTALEVLEKAPGVTVDKDGNVSLKGKQGVLILMDGKPTYLSAADLANFLKNTPSANLDQIEIMTNPPAKYDAAGNSGIINIKTKKTKTKGFNGSVNIGGGMGIHPKANESVNLNYRSGKVNLFGNYSYSYNKGAQQLELTRNFRDQQTGALSSVFTQRTDMSPESQSHNYKMGADYFVSKNTTLGVVVNGALSPSDFNSTNITNITNAANQLQSVTLSKSASNDEWKNYGTNFNMRHVFDTLGTELTGDLDYIHYNSSSNQLFNNYFFNEAGGKVQPDETLRGNLPGAINIYSGKFDFLKTLKGQIKFEAGVKTSFVKTDNNAQYDNLVNGQWVVDEGRSNHFVYKENINAGYTNFSKQLNKKWSAQAGLRVENTNATGNQLTTGETFKREYTQLFPTAYLGYTLSDKNQFALSYGRRIERPDYGDLNPFYYFLDKYTYQVGNPYLSPQFSHNIEISHTYKGFLTTTLAYNNINDIIQQVLEQNDSTFTTFVRQSNIAKQESFTLSVNAGFPVTKWWTTNIYAQANHNAFEGYVNNGNIKVDGYGFTTNISNQFKFNKGWGMELSGFYRSKMVEGTVISKPMGVVNMGISKSVLKSKGTIKLNVRDFLDIQQFNGYSKYQNIDVTIHNEWDNRVVNLSFSYRFSKGKAIQQQRRQSSAEDEQNRIKAGRN</sequence>
<evidence type="ECO:0000256" key="3">
    <source>
        <dbReference type="ARBA" id="ARBA00023237"/>
    </source>
</evidence>
<keyword evidence="7" id="KW-0675">Receptor</keyword>
<dbReference type="PANTHER" id="PTHR40980">
    <property type="entry name" value="PLUG DOMAIN-CONTAINING PROTEIN"/>
    <property type="match status" value="1"/>
</dbReference>
<dbReference type="Proteomes" id="UP000598971">
    <property type="component" value="Unassembled WGS sequence"/>
</dbReference>
<evidence type="ECO:0000256" key="4">
    <source>
        <dbReference type="SAM" id="MobiDB-lite"/>
    </source>
</evidence>
<dbReference type="InterPro" id="IPR036942">
    <property type="entry name" value="Beta-barrel_TonB_sf"/>
</dbReference>
<dbReference type="PANTHER" id="PTHR40980:SF4">
    <property type="entry name" value="TONB-DEPENDENT RECEPTOR-LIKE BETA-BARREL DOMAIN-CONTAINING PROTEIN"/>
    <property type="match status" value="1"/>
</dbReference>
<name>A0A8J8FFJ5_9BACT</name>
<keyword evidence="5" id="KW-0732">Signal</keyword>
<proteinExistence type="predicted"/>
<dbReference type="SUPFAM" id="SSF49478">
    <property type="entry name" value="Cna protein B-type domain"/>
    <property type="match status" value="1"/>
</dbReference>
<comment type="subcellular location">
    <subcellularLocation>
        <location evidence="1">Cell outer membrane</location>
    </subcellularLocation>
</comment>
<dbReference type="Pfam" id="PF14905">
    <property type="entry name" value="OMP_b-brl_3"/>
    <property type="match status" value="1"/>
</dbReference>
<evidence type="ECO:0000313" key="7">
    <source>
        <dbReference type="EMBL" id="NNV54189.1"/>
    </source>
</evidence>
<evidence type="ECO:0000313" key="8">
    <source>
        <dbReference type="Proteomes" id="UP000598971"/>
    </source>
</evidence>
<reference evidence="7" key="1">
    <citation type="submission" date="2019-10" db="EMBL/GenBank/DDBJ databases">
        <title>Draft genome sequence of Panacibacter sp. KCS-6.</title>
        <authorList>
            <person name="Yim K.J."/>
        </authorList>
    </citation>
    <scope>NUCLEOTIDE SEQUENCE</scope>
    <source>
        <strain evidence="7">KCS-6</strain>
    </source>
</reference>
<accession>A0A8J8FFJ5</accession>
<evidence type="ECO:0000259" key="6">
    <source>
        <dbReference type="Pfam" id="PF14905"/>
    </source>
</evidence>
<evidence type="ECO:0000256" key="5">
    <source>
        <dbReference type="SAM" id="SignalP"/>
    </source>
</evidence>
<dbReference type="Gene3D" id="2.170.130.10">
    <property type="entry name" value="TonB-dependent receptor, plug domain"/>
    <property type="match status" value="1"/>
</dbReference>
<dbReference type="GO" id="GO:0009279">
    <property type="term" value="C:cell outer membrane"/>
    <property type="evidence" value="ECO:0007669"/>
    <property type="project" value="UniProtKB-SubCell"/>
</dbReference>
<feature type="chain" id="PRO_5035224153" evidence="5">
    <location>
        <begin position="23"/>
        <end position="819"/>
    </location>
</feature>
<dbReference type="EMBL" id="WHPF01000002">
    <property type="protein sequence ID" value="NNV54189.1"/>
    <property type="molecule type" value="Genomic_DNA"/>
</dbReference>
<feature type="signal peptide" evidence="5">
    <location>
        <begin position="1"/>
        <end position="22"/>
    </location>
</feature>
<keyword evidence="8" id="KW-1185">Reference proteome</keyword>
<organism evidence="7 8">
    <name type="scientific">Limnovirga soli</name>
    <dbReference type="NCBI Taxonomy" id="2656915"/>
    <lineage>
        <taxon>Bacteria</taxon>
        <taxon>Pseudomonadati</taxon>
        <taxon>Bacteroidota</taxon>
        <taxon>Chitinophagia</taxon>
        <taxon>Chitinophagales</taxon>
        <taxon>Chitinophagaceae</taxon>
        <taxon>Limnovirga</taxon>
    </lineage>
</organism>
<keyword evidence="3" id="KW-0998">Cell outer membrane</keyword>
<dbReference type="AlphaFoldDB" id="A0A8J8FFJ5"/>
<evidence type="ECO:0000256" key="2">
    <source>
        <dbReference type="ARBA" id="ARBA00023136"/>
    </source>
</evidence>
<protein>
    <submittedName>
        <fullName evidence="7">TonB-dependent receptor</fullName>
    </submittedName>
</protein>
<dbReference type="RefSeq" id="WP_171606119.1">
    <property type="nucleotide sequence ID" value="NZ_WHPF01000002.1"/>
</dbReference>
<comment type="caution">
    <text evidence="7">The sequence shown here is derived from an EMBL/GenBank/DDBJ whole genome shotgun (WGS) entry which is preliminary data.</text>
</comment>
<dbReference type="SUPFAM" id="SSF56935">
    <property type="entry name" value="Porins"/>
    <property type="match status" value="1"/>
</dbReference>
<feature type="domain" description="Outer membrane protein beta-barrel" evidence="6">
    <location>
        <begin position="386"/>
        <end position="790"/>
    </location>
</feature>
<dbReference type="Gene3D" id="2.40.170.20">
    <property type="entry name" value="TonB-dependent receptor, beta-barrel domain"/>
    <property type="match status" value="1"/>
</dbReference>
<dbReference type="InterPro" id="IPR041700">
    <property type="entry name" value="OMP_b-brl_3"/>
</dbReference>
<evidence type="ECO:0000256" key="1">
    <source>
        <dbReference type="ARBA" id="ARBA00004442"/>
    </source>
</evidence>
<feature type="region of interest" description="Disordered" evidence="4">
    <location>
        <begin position="799"/>
        <end position="819"/>
    </location>
</feature>